<protein>
    <recommendedName>
        <fullName evidence="3">Dickkopf N-terminal cysteine-rich domain-containing protein</fullName>
    </recommendedName>
</protein>
<comment type="caution">
    <text evidence="1">The sequence shown here is derived from an EMBL/GenBank/DDBJ whole genome shotgun (WGS) entry which is preliminary data.</text>
</comment>
<evidence type="ECO:0008006" key="3">
    <source>
        <dbReference type="Google" id="ProtNLM"/>
    </source>
</evidence>
<gene>
    <name evidence="1" type="ORF">POL58_31245</name>
</gene>
<sequence>MVCPTAPAIAEDEFAARFAAAVCAEKAACGCGGGADCVAVFEPQFEAVRQYARDNSMEYDPACATNLLTSSVLLRGCGLESDYEEPFAQCGGDCEVFRGDIPSGGACIDVETDVSAYVQECAAPDEYCDGLETHTCGTFDLPTMKLGETCMDTEFNFLGWCVSGLSCSFESLVCVPEVGEGEGCGDLADCSLDLFCGAGVCQRRRPGGEGCEDDLQCETLVCLDGACRDEPVICLVNSPSDLRYSFSLWQD</sequence>
<dbReference type="Proteomes" id="UP001217838">
    <property type="component" value="Unassembled WGS sequence"/>
</dbReference>
<reference evidence="1 2" key="1">
    <citation type="submission" date="2022-11" db="EMBL/GenBank/DDBJ databases">
        <title>Minimal conservation of predation-associated metabolite biosynthetic gene clusters underscores biosynthetic potential of Myxococcota including descriptions for ten novel species: Archangium lansinium sp. nov., Myxococcus landrumus sp. nov., Nannocystis bai.</title>
        <authorList>
            <person name="Ahearne A."/>
            <person name="Stevens C."/>
            <person name="Dowd S."/>
        </authorList>
    </citation>
    <scope>NUCLEOTIDE SEQUENCE [LARGE SCALE GENOMIC DNA]</scope>
    <source>
        <strain evidence="1 2">NCELM</strain>
    </source>
</reference>
<keyword evidence="2" id="KW-1185">Reference proteome</keyword>
<dbReference type="RefSeq" id="WP_272003700.1">
    <property type="nucleotide sequence ID" value="NZ_JAQNDN010000019.1"/>
</dbReference>
<accession>A0ABT5BF77</accession>
<name>A0ABT5BF77_9BACT</name>
<organism evidence="1 2">
    <name type="scientific">Nannocystis radixulma</name>
    <dbReference type="NCBI Taxonomy" id="2995305"/>
    <lineage>
        <taxon>Bacteria</taxon>
        <taxon>Pseudomonadati</taxon>
        <taxon>Myxococcota</taxon>
        <taxon>Polyangia</taxon>
        <taxon>Nannocystales</taxon>
        <taxon>Nannocystaceae</taxon>
        <taxon>Nannocystis</taxon>
    </lineage>
</organism>
<evidence type="ECO:0000313" key="1">
    <source>
        <dbReference type="EMBL" id="MDC0672265.1"/>
    </source>
</evidence>
<evidence type="ECO:0000313" key="2">
    <source>
        <dbReference type="Proteomes" id="UP001217838"/>
    </source>
</evidence>
<dbReference type="EMBL" id="JAQNDN010000019">
    <property type="protein sequence ID" value="MDC0672265.1"/>
    <property type="molecule type" value="Genomic_DNA"/>
</dbReference>
<proteinExistence type="predicted"/>